<organism evidence="15 16">
    <name type="scientific">Clytia hemisphaerica</name>
    <dbReference type="NCBI Taxonomy" id="252671"/>
    <lineage>
        <taxon>Eukaryota</taxon>
        <taxon>Metazoa</taxon>
        <taxon>Cnidaria</taxon>
        <taxon>Hydrozoa</taxon>
        <taxon>Hydroidolina</taxon>
        <taxon>Leptothecata</taxon>
        <taxon>Obeliida</taxon>
        <taxon>Clytiidae</taxon>
        <taxon>Clytia</taxon>
    </lineage>
</organism>
<keyword evidence="5 12" id="KW-0863">Zinc-finger</keyword>
<evidence type="ECO:0000256" key="12">
    <source>
        <dbReference type="PROSITE-ProRule" id="PRU00203"/>
    </source>
</evidence>
<dbReference type="GO" id="GO:0008270">
    <property type="term" value="F:zinc ion binding"/>
    <property type="evidence" value="ECO:0007669"/>
    <property type="project" value="UniProtKB-KW"/>
</dbReference>
<dbReference type="InterPro" id="IPR035898">
    <property type="entry name" value="TAZ_dom_sf"/>
</dbReference>
<keyword evidence="9" id="KW-0804">Transcription</keyword>
<evidence type="ECO:0000256" key="13">
    <source>
        <dbReference type="SAM" id="MobiDB-lite"/>
    </source>
</evidence>
<evidence type="ECO:0000259" key="14">
    <source>
        <dbReference type="PROSITE" id="PS50134"/>
    </source>
</evidence>
<feature type="compositionally biased region" description="Basic and acidic residues" evidence="13">
    <location>
        <begin position="375"/>
        <end position="386"/>
    </location>
</feature>
<dbReference type="GO" id="GO:0004402">
    <property type="term" value="F:histone acetyltransferase activity"/>
    <property type="evidence" value="ECO:0007669"/>
    <property type="project" value="InterPro"/>
</dbReference>
<evidence type="ECO:0000256" key="7">
    <source>
        <dbReference type="ARBA" id="ARBA00022853"/>
    </source>
</evidence>
<dbReference type="GO" id="GO:0045944">
    <property type="term" value="P:positive regulation of transcription by RNA polymerase II"/>
    <property type="evidence" value="ECO:0007669"/>
    <property type="project" value="TreeGrafter"/>
</dbReference>
<keyword evidence="8" id="KW-0805">Transcription regulation</keyword>
<name>A0A7M6DNX0_9CNID</name>
<dbReference type="GO" id="GO:0005634">
    <property type="term" value="C:nucleus"/>
    <property type="evidence" value="ECO:0007669"/>
    <property type="project" value="UniProtKB-SubCell"/>
</dbReference>
<dbReference type="InterPro" id="IPR013178">
    <property type="entry name" value="Histone_AcTrfase_Rtt109/CBP"/>
</dbReference>
<accession>A0A7M6DNX0</accession>
<feature type="compositionally biased region" description="Acidic residues" evidence="13">
    <location>
        <begin position="577"/>
        <end position="587"/>
    </location>
</feature>
<feature type="compositionally biased region" description="Polar residues" evidence="13">
    <location>
        <begin position="322"/>
        <end position="351"/>
    </location>
</feature>
<dbReference type="PANTHER" id="PTHR13808:SF1">
    <property type="entry name" value="HISTONE ACETYLTRANSFERASE"/>
    <property type="match status" value="1"/>
</dbReference>
<dbReference type="OrthoDB" id="899at2759"/>
<protein>
    <recommendedName>
        <fullName evidence="2">histone acetyltransferase</fullName>
        <ecNumber evidence="2">2.3.1.48</ecNumber>
    </recommendedName>
</protein>
<keyword evidence="4 12" id="KW-0479">Metal-binding</keyword>
<dbReference type="GO" id="GO:0003713">
    <property type="term" value="F:transcription coactivator activity"/>
    <property type="evidence" value="ECO:0007669"/>
    <property type="project" value="TreeGrafter"/>
</dbReference>
<feature type="region of interest" description="Disordered" evidence="13">
    <location>
        <begin position="1"/>
        <end position="34"/>
    </location>
</feature>
<feature type="zinc finger region" description="TAZ-type" evidence="12">
    <location>
        <begin position="62"/>
        <end position="198"/>
    </location>
</feature>
<sequence>MDVGQDVSIPKVSAHSTPVVKTAGNKSSLLEKKSPQNKWKKCNEFVNVKQPPKQQCRVIAKPPDTNQSIIKPKVNDFPVYVALEHAIRCRVEKGCNFQKCSIAKQFLQHSSSCDEKKENCTICKAMDIMLCKHAEKCEISIDRSCPIPNCDHVRKLMMEEWLKFRNNHHEIVTRAFSGLIHARKCKDKCCDSILCKNIKAVLLHTQTCTKKEDCKTRRFVVQLCEYHQNTCHDVNCSVEFCIEGRKLLIEENARKRVEMQILCEKQELPFSLANAKPITNFAASNNMFFPTGLQGFFNLQQQMMTAQNANPMIYSGVPTGWQAASSPTSSANTQPTTSSVFKQDQIETFGQMSIPPQEERSITEPSPDVNLSSQHWEEKKDHSIHEESQDLTLQNWNEIQQSEEVVQCDSTLEVINTDVQKVCSEFPRSNALPLEHTKVDDQSSICTSPDMLYQFLSMKPDHPSAEVKEQLPSLSPHELQNILARDGNTNILSPVHDNRAQFSEAPFLLNEFQQNTQESEMEENPMEVENDENIEYRRCLANTEIQADKMSDIMKNEEEWSKIDFVKEHKIQQGYEVETETADETTENESVYDQHSPSAMGVPEACYYVNNNNNFEESPSVENNGVTNMTSLERNFLAILQAQQRK</sequence>
<evidence type="ECO:0000256" key="1">
    <source>
        <dbReference type="ARBA" id="ARBA00004123"/>
    </source>
</evidence>
<evidence type="ECO:0000313" key="15">
    <source>
        <dbReference type="EnsemblMetazoa" id="CLYHEMP019016.1"/>
    </source>
</evidence>
<keyword evidence="16" id="KW-1185">Reference proteome</keyword>
<dbReference type="Gene3D" id="1.20.1020.10">
    <property type="entry name" value="TAZ domain"/>
    <property type="match status" value="2"/>
</dbReference>
<evidence type="ECO:0000256" key="3">
    <source>
        <dbReference type="ARBA" id="ARBA00022679"/>
    </source>
</evidence>
<evidence type="ECO:0000256" key="8">
    <source>
        <dbReference type="ARBA" id="ARBA00023015"/>
    </source>
</evidence>
<dbReference type="PROSITE" id="PS50134">
    <property type="entry name" value="ZF_TAZ"/>
    <property type="match status" value="1"/>
</dbReference>
<dbReference type="InterPro" id="IPR000197">
    <property type="entry name" value="Znf_TAZ"/>
</dbReference>
<evidence type="ECO:0000256" key="4">
    <source>
        <dbReference type="ARBA" id="ARBA00022723"/>
    </source>
</evidence>
<evidence type="ECO:0000256" key="10">
    <source>
        <dbReference type="ARBA" id="ARBA00023242"/>
    </source>
</evidence>
<evidence type="ECO:0000256" key="11">
    <source>
        <dbReference type="ARBA" id="ARBA00048017"/>
    </source>
</evidence>
<keyword evidence="10" id="KW-0539">Nucleus</keyword>
<evidence type="ECO:0000313" key="16">
    <source>
        <dbReference type="Proteomes" id="UP000594262"/>
    </source>
</evidence>
<keyword evidence="6 12" id="KW-0862">Zinc</keyword>
<reference evidence="15" key="1">
    <citation type="submission" date="2021-01" db="UniProtKB">
        <authorList>
            <consortium name="EnsemblMetazoa"/>
        </authorList>
    </citation>
    <scope>IDENTIFICATION</scope>
</reference>
<keyword evidence="3" id="KW-0808">Transferase</keyword>
<comment type="catalytic activity">
    <reaction evidence="11">
        <text>L-lysyl-[protein] + acetyl-CoA = N(6)-acetyl-L-lysyl-[protein] + CoA + H(+)</text>
        <dbReference type="Rhea" id="RHEA:45948"/>
        <dbReference type="Rhea" id="RHEA-COMP:9752"/>
        <dbReference type="Rhea" id="RHEA-COMP:10731"/>
        <dbReference type="ChEBI" id="CHEBI:15378"/>
        <dbReference type="ChEBI" id="CHEBI:29969"/>
        <dbReference type="ChEBI" id="CHEBI:57287"/>
        <dbReference type="ChEBI" id="CHEBI:57288"/>
        <dbReference type="ChEBI" id="CHEBI:61930"/>
        <dbReference type="EC" id="2.3.1.48"/>
    </reaction>
</comment>
<feature type="domain" description="TAZ-type" evidence="14">
    <location>
        <begin position="62"/>
        <end position="198"/>
    </location>
</feature>
<evidence type="ECO:0000256" key="2">
    <source>
        <dbReference type="ARBA" id="ARBA00013184"/>
    </source>
</evidence>
<dbReference type="Pfam" id="PF02135">
    <property type="entry name" value="zf-TAZ"/>
    <property type="match status" value="2"/>
</dbReference>
<feature type="region of interest" description="Disordered" evidence="13">
    <location>
        <begin position="320"/>
        <end position="386"/>
    </location>
</feature>
<evidence type="ECO:0000256" key="6">
    <source>
        <dbReference type="ARBA" id="ARBA00022833"/>
    </source>
</evidence>
<feature type="region of interest" description="Disordered" evidence="13">
    <location>
        <begin position="577"/>
        <end position="596"/>
    </location>
</feature>
<dbReference type="SMART" id="SM00551">
    <property type="entry name" value="ZnF_TAZ"/>
    <property type="match status" value="2"/>
</dbReference>
<dbReference type="GO" id="GO:0000123">
    <property type="term" value="C:histone acetyltransferase complex"/>
    <property type="evidence" value="ECO:0007669"/>
    <property type="project" value="TreeGrafter"/>
</dbReference>
<dbReference type="EC" id="2.3.1.48" evidence="2"/>
<proteinExistence type="predicted"/>
<keyword evidence="7" id="KW-0156">Chromatin regulator</keyword>
<dbReference type="EnsemblMetazoa" id="CLYHEMT019016.1">
    <property type="protein sequence ID" value="CLYHEMP019016.1"/>
    <property type="gene ID" value="CLYHEMG019016"/>
</dbReference>
<dbReference type="PANTHER" id="PTHR13808">
    <property type="entry name" value="CBP/P300-RELATED"/>
    <property type="match status" value="1"/>
</dbReference>
<evidence type="ECO:0000256" key="9">
    <source>
        <dbReference type="ARBA" id="ARBA00023163"/>
    </source>
</evidence>
<dbReference type="GO" id="GO:0005667">
    <property type="term" value="C:transcription regulator complex"/>
    <property type="evidence" value="ECO:0007669"/>
    <property type="project" value="TreeGrafter"/>
</dbReference>
<dbReference type="SUPFAM" id="SSF57933">
    <property type="entry name" value="TAZ domain"/>
    <property type="match status" value="2"/>
</dbReference>
<dbReference type="GO" id="GO:0031490">
    <property type="term" value="F:chromatin DNA binding"/>
    <property type="evidence" value="ECO:0007669"/>
    <property type="project" value="TreeGrafter"/>
</dbReference>
<dbReference type="Proteomes" id="UP000594262">
    <property type="component" value="Unplaced"/>
</dbReference>
<evidence type="ECO:0000256" key="5">
    <source>
        <dbReference type="ARBA" id="ARBA00022771"/>
    </source>
</evidence>
<dbReference type="AlphaFoldDB" id="A0A7M6DNX0"/>
<comment type="subcellular location">
    <subcellularLocation>
        <location evidence="1">Nucleus</location>
    </subcellularLocation>
</comment>